<name>A0A1N6FU88_9RHOB</name>
<reference evidence="4" key="1">
    <citation type="submission" date="2016-11" db="EMBL/GenBank/DDBJ databases">
        <authorList>
            <person name="Varghese N."/>
            <person name="Submissions S."/>
        </authorList>
    </citation>
    <scope>NUCLEOTIDE SEQUENCE [LARGE SCALE GENOMIC DNA]</scope>
    <source>
        <strain evidence="4">DSM 29440</strain>
    </source>
</reference>
<dbReference type="STRING" id="1217970.SAMN05444002_1964"/>
<dbReference type="EMBL" id="FSRL01000001">
    <property type="protein sequence ID" value="SIN98855.1"/>
    <property type="molecule type" value="Genomic_DNA"/>
</dbReference>
<evidence type="ECO:0000259" key="2">
    <source>
        <dbReference type="Pfam" id="PF12770"/>
    </source>
</evidence>
<dbReference type="Proteomes" id="UP000184932">
    <property type="component" value="Unassembled WGS sequence"/>
</dbReference>
<accession>A0A1N6FU88</accession>
<dbReference type="AlphaFoldDB" id="A0A1N6FU88"/>
<evidence type="ECO:0000313" key="4">
    <source>
        <dbReference type="Proteomes" id="UP000184932"/>
    </source>
</evidence>
<feature type="signal peptide" evidence="1">
    <location>
        <begin position="1"/>
        <end position="17"/>
    </location>
</feature>
<dbReference type="InterPro" id="IPR024983">
    <property type="entry name" value="CHAT_dom"/>
</dbReference>
<protein>
    <submittedName>
        <fullName evidence="3">CHAT domain-containing protein</fullName>
    </submittedName>
</protein>
<sequence length="536" mass="55816">MLRLALILALLALPAQAQSLSDRAFQAAQWAMLSSAGSAIRQAGVRRSAGDGALAALLKARQQVADRRARAEADLGALGRDGTAATAEATRLSGEIEGYSVEIARLDRQIEADFPRFHELTRPQPLTLSEVQGLLGADEALLFLYSGARETHIWAVTPGGSAWQRISIGRDQLADDVATLRRSLTAANNARGAEALKTLGKSRQIAPFDRLTAHLVYTDLLRDVLELIPPGTRVYTVTQGPLSGLPLALLVTAFPQTSPEMDGDPDTLRATPWLFQRHPLVTLPTVESLRSVAQPGPARPPGAQAFLGIGAPTLTGGAAGLRGVAFTDAGADPESIRALAPLPGTLRELRAIAATFGAGPERLLTGDAAREPALRAAGLETAEVVVFATHGLLSGDLTGLAEPALVLTPPDAASPQDDGLLTASEIADMSLVADWIVLSACNTAGGDGRPDADGLSGLARAFLVAGARSIMVSHWPVRDDAAARLTSDSFAGLKAGLPSKAKALQAAMQAMLQDPGDPTMAHPAAWAPFILVGDGR</sequence>
<proteinExistence type="predicted"/>
<organism evidence="3 4">
    <name type="scientific">Vannielia litorea</name>
    <dbReference type="NCBI Taxonomy" id="1217970"/>
    <lineage>
        <taxon>Bacteria</taxon>
        <taxon>Pseudomonadati</taxon>
        <taxon>Pseudomonadota</taxon>
        <taxon>Alphaproteobacteria</taxon>
        <taxon>Rhodobacterales</taxon>
        <taxon>Paracoccaceae</taxon>
        <taxon>Vannielia</taxon>
    </lineage>
</organism>
<feature type="domain" description="CHAT" evidence="2">
    <location>
        <begin position="214"/>
        <end position="534"/>
    </location>
</feature>
<dbReference type="PANTHER" id="PTHR10098">
    <property type="entry name" value="RAPSYN-RELATED"/>
    <property type="match status" value="1"/>
</dbReference>
<dbReference type="Pfam" id="PF12770">
    <property type="entry name" value="CHAT"/>
    <property type="match status" value="1"/>
</dbReference>
<dbReference type="OrthoDB" id="8235393at2"/>
<dbReference type="RefSeq" id="WP_074256044.1">
    <property type="nucleotide sequence ID" value="NZ_FSRL01000001.1"/>
</dbReference>
<gene>
    <name evidence="3" type="ORF">SAMN05444002_1964</name>
</gene>
<evidence type="ECO:0000256" key="1">
    <source>
        <dbReference type="SAM" id="SignalP"/>
    </source>
</evidence>
<evidence type="ECO:0000313" key="3">
    <source>
        <dbReference type="EMBL" id="SIN98855.1"/>
    </source>
</evidence>
<keyword evidence="4" id="KW-1185">Reference proteome</keyword>
<dbReference type="PANTHER" id="PTHR10098:SF108">
    <property type="entry name" value="TETRATRICOPEPTIDE REPEAT PROTEIN 28"/>
    <property type="match status" value="1"/>
</dbReference>
<feature type="chain" id="PRO_5012319919" evidence="1">
    <location>
        <begin position="18"/>
        <end position="536"/>
    </location>
</feature>
<keyword evidence="1" id="KW-0732">Signal</keyword>